<dbReference type="InterPro" id="IPR023213">
    <property type="entry name" value="CAT-like_dom_sf"/>
</dbReference>
<evidence type="ECO:0000259" key="6">
    <source>
        <dbReference type="PROSITE" id="PS51826"/>
    </source>
</evidence>
<dbReference type="Pfam" id="PF02817">
    <property type="entry name" value="E3_binding"/>
    <property type="match status" value="1"/>
</dbReference>
<evidence type="ECO:0000256" key="2">
    <source>
        <dbReference type="ARBA" id="ARBA00007317"/>
    </source>
</evidence>
<dbReference type="InterPro" id="IPR036625">
    <property type="entry name" value="E3-bd_dom_sf"/>
</dbReference>
<evidence type="ECO:0000256" key="3">
    <source>
        <dbReference type="ARBA" id="ARBA00022679"/>
    </source>
</evidence>
<evidence type="ECO:0000256" key="5">
    <source>
        <dbReference type="SAM" id="MobiDB-lite"/>
    </source>
</evidence>
<dbReference type="PANTHER" id="PTHR43178:SF5">
    <property type="entry name" value="LIPOAMIDE ACYLTRANSFERASE COMPONENT OF BRANCHED-CHAIN ALPHA-KETO ACID DEHYDROGENASE COMPLEX, MITOCHONDRIAL"/>
    <property type="match status" value="1"/>
</dbReference>
<dbReference type="GO" id="GO:0031405">
    <property type="term" value="F:lipoic acid binding"/>
    <property type="evidence" value="ECO:0007669"/>
    <property type="project" value="TreeGrafter"/>
</dbReference>
<proteinExistence type="inferred from homology"/>
<accession>A0A1X0DC40</accession>
<dbReference type="SUPFAM" id="SSF52777">
    <property type="entry name" value="CoA-dependent acyltransferases"/>
    <property type="match status" value="1"/>
</dbReference>
<comment type="caution">
    <text evidence="7">The sequence shown here is derived from an EMBL/GenBank/DDBJ whole genome shotgun (WGS) entry which is preliminary data.</text>
</comment>
<dbReference type="PANTHER" id="PTHR43178">
    <property type="entry name" value="DIHYDROLIPOAMIDE ACETYLTRANSFERASE COMPONENT OF PYRUVATE DEHYDROGENASE COMPLEX"/>
    <property type="match status" value="1"/>
</dbReference>
<keyword evidence="4" id="KW-0012">Acyltransferase</keyword>
<dbReference type="InterPro" id="IPR004167">
    <property type="entry name" value="PSBD"/>
</dbReference>
<dbReference type="GO" id="GO:0016407">
    <property type="term" value="F:acetyltransferase activity"/>
    <property type="evidence" value="ECO:0007669"/>
    <property type="project" value="TreeGrafter"/>
</dbReference>
<comment type="cofactor">
    <cofactor evidence="1">
        <name>(R)-lipoate</name>
        <dbReference type="ChEBI" id="CHEBI:83088"/>
    </cofactor>
</comment>
<dbReference type="PROSITE" id="PS51826">
    <property type="entry name" value="PSBD"/>
    <property type="match status" value="1"/>
</dbReference>
<dbReference type="InterPro" id="IPR050743">
    <property type="entry name" value="2-oxoacid_DH_E2_comp"/>
</dbReference>
<gene>
    <name evidence="7" type="ORF">BST26_12965</name>
</gene>
<evidence type="ECO:0000256" key="1">
    <source>
        <dbReference type="ARBA" id="ARBA00001938"/>
    </source>
</evidence>
<keyword evidence="3" id="KW-0808">Transferase</keyword>
<dbReference type="Gene3D" id="4.10.320.10">
    <property type="entry name" value="E3-binding domain"/>
    <property type="match status" value="1"/>
</dbReference>
<dbReference type="Pfam" id="PF00198">
    <property type="entry name" value="2-oxoacid_dh"/>
    <property type="match status" value="1"/>
</dbReference>
<evidence type="ECO:0000313" key="8">
    <source>
        <dbReference type="Proteomes" id="UP000192801"/>
    </source>
</evidence>
<dbReference type="GO" id="GO:0005737">
    <property type="term" value="C:cytoplasm"/>
    <property type="evidence" value="ECO:0007669"/>
    <property type="project" value="TreeGrafter"/>
</dbReference>
<name>A0A1X0DC40_9MYCO</name>
<reference evidence="7 8" key="1">
    <citation type="submission" date="2016-12" db="EMBL/GenBank/DDBJ databases">
        <title>The new phylogeny of genus Mycobacterium.</title>
        <authorList>
            <person name="Tortoli E."/>
            <person name="Trovato A."/>
            <person name="Cirillo D.M."/>
        </authorList>
    </citation>
    <scope>NUCLEOTIDE SEQUENCE [LARGE SCALE GENOMIC DNA]</scope>
    <source>
        <strain evidence="7 8">DSM 45130</strain>
    </source>
</reference>
<feature type="region of interest" description="Disordered" evidence="5">
    <location>
        <begin position="31"/>
        <end position="64"/>
    </location>
</feature>
<dbReference type="EMBL" id="MVHS01000029">
    <property type="protein sequence ID" value="ORA69769.1"/>
    <property type="molecule type" value="Genomic_DNA"/>
</dbReference>
<dbReference type="RefSeq" id="WP_083031456.1">
    <property type="nucleotide sequence ID" value="NZ_MVHS01000029.1"/>
</dbReference>
<feature type="non-terminal residue" evidence="7">
    <location>
        <position position="1"/>
    </location>
</feature>
<dbReference type="STRING" id="444597.BST26_12965"/>
<comment type="similarity">
    <text evidence="2">Belongs to the 2-oxoacid dehydrogenase family.</text>
</comment>
<dbReference type="OrthoDB" id="9805770at2"/>
<dbReference type="InterPro" id="IPR001078">
    <property type="entry name" value="2-oxoacid_DH_actylTfrase"/>
</dbReference>
<evidence type="ECO:0000256" key="4">
    <source>
        <dbReference type="ARBA" id="ARBA00023315"/>
    </source>
</evidence>
<dbReference type="AlphaFoldDB" id="A0A1X0DC40"/>
<sequence>SPVAGRVVELGGAEGDVLPVGAILVRFDPAPSSGGVLVGYGTDAEADRSRRPPQSQRPRTRPSVRKLAAELQVDLNAVAPAENGIITREAVLATAGATAGDAENDSTAVRGVQAEMATRMATSRREIPDAHAGVDVDCTRLLALQERLQISPFVLVLRLLVLALGSHRILNGRWVDGPDGPRVQLHRHVHLGFGVATSRGLLVPVVRDAQTRTTRELAAVVTGLVDAARAGRIAPADLTGSTFTVSNFGPLGLDDGVPVINHPEAAILGMGAIRPRAVVVDGALAVRSTMRLTCAFDHRVADGAQVAAFLVALRELIEEPDLALAEL</sequence>
<evidence type="ECO:0000313" key="7">
    <source>
        <dbReference type="EMBL" id="ORA69769.1"/>
    </source>
</evidence>
<organism evidence="7 8">
    <name type="scientific">Mycolicibacterium insubricum</name>
    <dbReference type="NCBI Taxonomy" id="444597"/>
    <lineage>
        <taxon>Bacteria</taxon>
        <taxon>Bacillati</taxon>
        <taxon>Actinomycetota</taxon>
        <taxon>Actinomycetes</taxon>
        <taxon>Mycobacteriales</taxon>
        <taxon>Mycobacteriaceae</taxon>
        <taxon>Mycolicibacterium</taxon>
    </lineage>
</organism>
<protein>
    <submittedName>
        <fullName evidence="7">Branched-chain alpha-keto acid dehydrogenase subunit E2</fullName>
    </submittedName>
</protein>
<feature type="domain" description="Peripheral subunit-binding (PSBD)" evidence="6">
    <location>
        <begin position="59"/>
        <end position="95"/>
    </location>
</feature>
<dbReference type="Proteomes" id="UP000192801">
    <property type="component" value="Unassembled WGS sequence"/>
</dbReference>
<keyword evidence="8" id="KW-1185">Reference proteome</keyword>
<dbReference type="Gene3D" id="3.30.559.10">
    <property type="entry name" value="Chloramphenicol acetyltransferase-like domain"/>
    <property type="match status" value="1"/>
</dbReference>